<feature type="region of interest" description="Disordered" evidence="2">
    <location>
        <begin position="896"/>
        <end position="915"/>
    </location>
</feature>
<dbReference type="Pfam" id="PF25828">
    <property type="entry name" value="CC_Cfap43"/>
    <property type="match status" value="1"/>
</dbReference>
<feature type="coiled-coil region" evidence="1">
    <location>
        <begin position="490"/>
        <end position="524"/>
    </location>
</feature>
<keyword evidence="1" id="KW-0175">Coiled coil</keyword>
<dbReference type="InParanoid" id="T1HZN1"/>
<reference evidence="3" key="1">
    <citation type="submission" date="2015-05" db="UniProtKB">
        <authorList>
            <consortium name="EnsemblMetazoa"/>
        </authorList>
    </citation>
    <scope>IDENTIFICATION</scope>
</reference>
<evidence type="ECO:0000256" key="2">
    <source>
        <dbReference type="SAM" id="MobiDB-lite"/>
    </source>
</evidence>
<evidence type="ECO:0000256" key="1">
    <source>
        <dbReference type="SAM" id="Coils"/>
    </source>
</evidence>
<feature type="coiled-coil region" evidence="1">
    <location>
        <begin position="1034"/>
        <end position="1061"/>
    </location>
</feature>
<dbReference type="EnsemblMetazoa" id="RPRC009501-RA">
    <property type="protein sequence ID" value="RPRC009501-PA"/>
    <property type="gene ID" value="RPRC009501"/>
</dbReference>
<evidence type="ECO:0000313" key="3">
    <source>
        <dbReference type="EnsemblMetazoa" id="RPRC009501-PA"/>
    </source>
</evidence>
<proteinExistence type="predicted"/>
<accession>T1HZN1</accession>
<sequence length="1081" mass="127001">MLLSTEENEMQRKKLMEKESALILRENIIDKFNGMKGQITKILNLNEKEKLYDEQWIKRNLLDLFTNSQVWDDFEVEIQNEMDSLSTSIDKEYLSMVNEIKSWKNLFIDPYNISNKIRAILNSHIHISTYAFKENHFKLEIIRRRCIYKMWIIRKINCLYSQEIPWFSTVLNVPNEQLTDITTSDKSPNVMIAEVLSGDVKVKQDLVGTIHGQEVAVVETRSSPSDKVTPNLLVTGEVEEHKTVIDYTRSDIEQANSVDNAEDKAEVKLGSLTSRQRRIMHNCTATREYNARLELIEKHLYLKGTLSDNDYSVLIYLRAKKMWIERFVVDPFIEERPPARPDVAIDTIYLQLQSQQTDVPKKICRQISRGGFAVRDLKESPHITADLIQITSSFEEELYGQLTEDIQWYPQFEFNALIGSHRANDWFMIIHEHVTAKNNEDNDNKTERKSMQPVKSYRQRALEAMMDGVLEIQLADNLRRGIKPPSFMHKKSAEDYTATEKEEIEEYEKKLAQLELQRADYAQVLNKKLIDVRKTITETRWNFDSSLYDTLIGKADAEININIQCCQLHLINAKRMKIHKIVKHLTIMGQVYDEIRSNFNLLKKVIDTERKYINELMKVRQKYQDEIEKKWEHLKQLIQYNRLGIFYYNKIKESFRDLYSAWKQKTFGMCSAAAPVDLLKGVPLKALYHGYDYYYRNKSKNRDELLPQIVNYFHQLAIINDPSYYSTLNKESYKLFIDFKVDKQKLELKEMSHKTIPLLRRRLKLKKFISSLQPLLTCCELELDLLNIHMDSLKRIEVTKEMALKYLTASADIRKGQMYKVASRKPQTEKTTSKAPEKDEKLPVAKEHSFKEINETSNTPSEVEKKKSNWINRLWEQYTDFTTQMSEDEVSIDEEQIEEEVEEEEVQEDETSGATGVQMLAPQETKDKKQQFICSQKLKRSFSRSETQRQTTRDHLQMDAVKYYSIRIVDKHLLNIAENMKKKCESDHQVREAVEIHTTDLTCFLQQELAKYKTIAKNNELSIQQNKKDNIFIRQRLHAEKNSLKCKLSKLQIENAILEKELQLPKIKSFPTFITKTSAKI</sequence>
<organism evidence="3 4">
    <name type="scientific">Rhodnius prolixus</name>
    <name type="common">Triatomid bug</name>
    <dbReference type="NCBI Taxonomy" id="13249"/>
    <lineage>
        <taxon>Eukaryota</taxon>
        <taxon>Metazoa</taxon>
        <taxon>Ecdysozoa</taxon>
        <taxon>Arthropoda</taxon>
        <taxon>Hexapoda</taxon>
        <taxon>Insecta</taxon>
        <taxon>Pterygota</taxon>
        <taxon>Neoptera</taxon>
        <taxon>Paraneoptera</taxon>
        <taxon>Hemiptera</taxon>
        <taxon>Heteroptera</taxon>
        <taxon>Panheteroptera</taxon>
        <taxon>Cimicomorpha</taxon>
        <taxon>Reduviidae</taxon>
        <taxon>Triatominae</taxon>
        <taxon>Rhodnius</taxon>
    </lineage>
</organism>
<dbReference type="EMBL" id="ACPB03014440">
    <property type="status" value="NOT_ANNOTATED_CDS"/>
    <property type="molecule type" value="Genomic_DNA"/>
</dbReference>
<feature type="region of interest" description="Disordered" evidence="2">
    <location>
        <begin position="820"/>
        <end position="846"/>
    </location>
</feature>
<dbReference type="HOGENOM" id="CLU_286102_0_0_1"/>
<feature type="compositionally biased region" description="Acidic residues" evidence="2">
    <location>
        <begin position="896"/>
        <end position="911"/>
    </location>
</feature>
<keyword evidence="4" id="KW-1185">Reference proteome</keyword>
<evidence type="ECO:0000313" key="4">
    <source>
        <dbReference type="Proteomes" id="UP000015103"/>
    </source>
</evidence>
<dbReference type="AlphaFoldDB" id="T1HZN1"/>
<feature type="compositionally biased region" description="Basic and acidic residues" evidence="2">
    <location>
        <begin position="826"/>
        <end position="846"/>
    </location>
</feature>
<dbReference type="Proteomes" id="UP000015103">
    <property type="component" value="Unassembled WGS sequence"/>
</dbReference>
<protein>
    <submittedName>
        <fullName evidence="3">Uncharacterized protein</fullName>
    </submittedName>
</protein>
<dbReference type="STRING" id="13249.T1HZN1"/>
<dbReference type="VEuPathDB" id="VectorBase:RPRC009501"/>
<name>T1HZN1_RHOPR</name>